<protein>
    <submittedName>
        <fullName evidence="4">Serine phosphatase RsbU, regulator of sigma subunit</fullName>
    </submittedName>
</protein>
<keyword evidence="2" id="KW-0472">Membrane</keyword>
<dbReference type="Gene3D" id="3.30.450.20">
    <property type="entry name" value="PAS domain"/>
    <property type="match status" value="1"/>
</dbReference>
<name>A0A1W1ZU61_9FIRM</name>
<dbReference type="EMBL" id="FWXI01000004">
    <property type="protein sequence ID" value="SMC51762.1"/>
    <property type="molecule type" value="Genomic_DNA"/>
</dbReference>
<keyword evidence="2" id="KW-0812">Transmembrane</keyword>
<dbReference type="GO" id="GO:0016791">
    <property type="term" value="F:phosphatase activity"/>
    <property type="evidence" value="ECO:0007669"/>
    <property type="project" value="TreeGrafter"/>
</dbReference>
<dbReference type="InterPro" id="IPR001932">
    <property type="entry name" value="PPM-type_phosphatase-like_dom"/>
</dbReference>
<dbReference type="Gene3D" id="3.60.40.10">
    <property type="entry name" value="PPM-type phosphatase domain"/>
    <property type="match status" value="1"/>
</dbReference>
<evidence type="ECO:0000256" key="1">
    <source>
        <dbReference type="ARBA" id="ARBA00022801"/>
    </source>
</evidence>
<reference evidence="4 5" key="1">
    <citation type="submission" date="2017-04" db="EMBL/GenBank/DDBJ databases">
        <authorList>
            <person name="Afonso C.L."/>
            <person name="Miller P.J."/>
            <person name="Scott M.A."/>
            <person name="Spackman E."/>
            <person name="Goraichik I."/>
            <person name="Dimitrov K.M."/>
            <person name="Suarez D.L."/>
            <person name="Swayne D.E."/>
        </authorList>
    </citation>
    <scope>NUCLEOTIDE SEQUENCE [LARGE SCALE GENOMIC DNA]</scope>
    <source>
        <strain evidence="4 5">DSM 5090</strain>
    </source>
</reference>
<dbReference type="PANTHER" id="PTHR43156">
    <property type="entry name" value="STAGE II SPORULATION PROTEIN E-RELATED"/>
    <property type="match status" value="1"/>
</dbReference>
<organism evidence="4 5">
    <name type="scientific">Sporomusa malonica</name>
    <dbReference type="NCBI Taxonomy" id="112901"/>
    <lineage>
        <taxon>Bacteria</taxon>
        <taxon>Bacillati</taxon>
        <taxon>Bacillota</taxon>
        <taxon>Negativicutes</taxon>
        <taxon>Selenomonadales</taxon>
        <taxon>Sporomusaceae</taxon>
        <taxon>Sporomusa</taxon>
    </lineage>
</organism>
<dbReference type="SMART" id="SM00331">
    <property type="entry name" value="PP2C_SIG"/>
    <property type="match status" value="1"/>
</dbReference>
<evidence type="ECO:0000256" key="2">
    <source>
        <dbReference type="SAM" id="Phobius"/>
    </source>
</evidence>
<evidence type="ECO:0000313" key="4">
    <source>
        <dbReference type="EMBL" id="SMC51762.1"/>
    </source>
</evidence>
<keyword evidence="1" id="KW-0378">Hydrolase</keyword>
<accession>A0A1W1ZU61</accession>
<dbReference type="RefSeq" id="WP_217805890.1">
    <property type="nucleotide sequence ID" value="NZ_CP155572.1"/>
</dbReference>
<feature type="domain" description="PPM-type phosphatase" evidence="3">
    <location>
        <begin position="394"/>
        <end position="619"/>
    </location>
</feature>
<dbReference type="Pfam" id="PF07228">
    <property type="entry name" value="SpoIIE"/>
    <property type="match status" value="1"/>
</dbReference>
<feature type="transmembrane region" description="Helical" evidence="2">
    <location>
        <begin position="29"/>
        <end position="51"/>
    </location>
</feature>
<gene>
    <name evidence="4" type="ORF">SAMN04488500_104190</name>
</gene>
<dbReference type="InterPro" id="IPR036457">
    <property type="entry name" value="PPM-type-like_dom_sf"/>
</dbReference>
<dbReference type="AlphaFoldDB" id="A0A1W1ZU61"/>
<keyword evidence="5" id="KW-1185">Reference proteome</keyword>
<dbReference type="InterPro" id="IPR052016">
    <property type="entry name" value="Bact_Sigma-Reg"/>
</dbReference>
<dbReference type="STRING" id="112901.SAMN04488500_104190"/>
<evidence type="ECO:0000313" key="5">
    <source>
        <dbReference type="Proteomes" id="UP000192738"/>
    </source>
</evidence>
<keyword evidence="2" id="KW-1133">Transmembrane helix</keyword>
<feature type="transmembrane region" description="Helical" evidence="2">
    <location>
        <begin position="315"/>
        <end position="335"/>
    </location>
</feature>
<dbReference type="Proteomes" id="UP000192738">
    <property type="component" value="Unassembled WGS sequence"/>
</dbReference>
<dbReference type="PANTHER" id="PTHR43156:SF9">
    <property type="entry name" value="HAMP DOMAIN-CONTAINING PROTEIN"/>
    <property type="match status" value="1"/>
</dbReference>
<proteinExistence type="predicted"/>
<evidence type="ECO:0000259" key="3">
    <source>
        <dbReference type="SMART" id="SM00331"/>
    </source>
</evidence>
<sequence>MSRMNNDLEPQVPPPDRTGIIHDRGTIKVVVFACFIIVLAVVLTGGISYFITRNAVVDKLKSRDLVYIIESISAKIDGRVERAKETSLILAKDQAIIQWIASAEKDEKLGEYSKAKINEIAQNYDYANSFIVSAITKNYWAEGSKIIKVMSKTDPNASWFYEALKSRKAVDLKIDYDSGRRDTFVFLNALVGDVEHPIAVTGVGLSLKDIAQEFQRYKFGEKSNLWLVDSKGKIHLSDDFSHNGRYLNDFVPSSVVSQVIQDKDDISSKPQIIEYIDAHGETVDLAYQSTKSTDWKVVFQIPRSESIAILGNIKLNTAIASLVALLLMIFVFYTVSRRIADPLKRALLLTQEMEKQVNERTRELAEKNQRIIDSIDYAKRLQESILPTAEELRTILGDYFILWKPRDIVGGDFYWVRRIDDDRSLVALADCTGHGVPGAFMTMAVNSILNHIVDQNHTDPADILAELNRRMKATLHRNDQCRMVDDGLDIAICCIEKNERLTFAGAKIPLYIKRGDQIHVIKGDKRSIGYRRSSNDLEFTNHSWEIEAQDRFYLTTDGYIDQNGGVKDYPLGRKKLIQAIIEQDAKPLPEQQEAFEAVLSNYMGNESQRDDITIVGFSL</sequence>